<dbReference type="STRING" id="415747.SAMN03097708_00845"/>
<organism evidence="1 2">
    <name type="scientific">Thiohalomonas denitrificans</name>
    <dbReference type="NCBI Taxonomy" id="415747"/>
    <lineage>
        <taxon>Bacteria</taxon>
        <taxon>Pseudomonadati</taxon>
        <taxon>Pseudomonadota</taxon>
        <taxon>Gammaproteobacteria</taxon>
        <taxon>Thiohalomonadales</taxon>
        <taxon>Thiohalomonadaceae</taxon>
        <taxon>Thiohalomonas</taxon>
    </lineage>
</organism>
<dbReference type="Proteomes" id="UP000199648">
    <property type="component" value="Unassembled WGS sequence"/>
</dbReference>
<accession>A0A1G5PVB5</accession>
<gene>
    <name evidence="1" type="ORF">SAMN03097708_00845</name>
</gene>
<sequence>MALPQIEGGLKDKTRKVYAEIPAESYLNFEMEASRRGVTPYRLASAIIAEYLAGGLVEQQPGTDRKEGF</sequence>
<keyword evidence="2" id="KW-1185">Reference proteome</keyword>
<proteinExistence type="predicted"/>
<reference evidence="1 2" key="1">
    <citation type="submission" date="2016-10" db="EMBL/GenBank/DDBJ databases">
        <authorList>
            <person name="de Groot N.N."/>
        </authorList>
    </citation>
    <scope>NUCLEOTIDE SEQUENCE [LARGE SCALE GENOMIC DNA]</scope>
    <source>
        <strain evidence="1 2">HLD2</strain>
    </source>
</reference>
<dbReference type="EMBL" id="FMWD01000002">
    <property type="protein sequence ID" value="SCZ52989.1"/>
    <property type="molecule type" value="Genomic_DNA"/>
</dbReference>
<dbReference type="AlphaFoldDB" id="A0A1G5PVB5"/>
<evidence type="ECO:0000313" key="2">
    <source>
        <dbReference type="Proteomes" id="UP000199648"/>
    </source>
</evidence>
<evidence type="ECO:0000313" key="1">
    <source>
        <dbReference type="EMBL" id="SCZ52989.1"/>
    </source>
</evidence>
<protein>
    <submittedName>
        <fullName evidence="1">Uncharacterized protein</fullName>
    </submittedName>
</protein>
<name>A0A1G5PVB5_9GAMM</name>